<dbReference type="EMBL" id="GBRD01006311">
    <property type="protein sequence ID" value="JAG59510.1"/>
    <property type="molecule type" value="Transcribed_RNA"/>
</dbReference>
<organism evidence="2">
    <name type="scientific">Lygus hesperus</name>
    <name type="common">Western plant bug</name>
    <dbReference type="NCBI Taxonomy" id="30085"/>
    <lineage>
        <taxon>Eukaryota</taxon>
        <taxon>Metazoa</taxon>
        <taxon>Ecdysozoa</taxon>
        <taxon>Arthropoda</taxon>
        <taxon>Hexapoda</taxon>
        <taxon>Insecta</taxon>
        <taxon>Pterygota</taxon>
        <taxon>Neoptera</taxon>
        <taxon>Paraneoptera</taxon>
        <taxon>Hemiptera</taxon>
        <taxon>Heteroptera</taxon>
        <taxon>Panheteroptera</taxon>
        <taxon>Cimicomorpha</taxon>
        <taxon>Miridae</taxon>
        <taxon>Mirini</taxon>
        <taxon>Lygus</taxon>
    </lineage>
</organism>
<evidence type="ECO:0000256" key="1">
    <source>
        <dbReference type="SAM" id="MobiDB-lite"/>
    </source>
</evidence>
<proteinExistence type="predicted"/>
<protein>
    <submittedName>
        <fullName evidence="2">Hybrid signal transduction histidine kinase E</fullName>
    </submittedName>
</protein>
<keyword evidence="2" id="KW-0418">Kinase</keyword>
<gene>
    <name evidence="2" type="primary">dhkE</name>
    <name evidence="2" type="ORF">CM83_1470</name>
</gene>
<dbReference type="AlphaFoldDB" id="A0A0A9Y8I6"/>
<accession>A0A0A9Y8I6</accession>
<sequence>MRSFRRGVKKFWDVWSGFKKSTPVAPKKKKGPQTLGVPGYEEIACIDVDVPDIMITDKDRIRTSCKQCIKNPPKFPSKEQVKSKLIAVDKYYGVNKFAQRRDNTLERSGSLEHDADYFDDDGKVIRPSWRFILERPLVEQYVLMTNYIRKVSILSELEGTQYDHTIEEDESGSDTEYDKFTEKHKIETQNLLASIRAPRMKETGVQTSTKSLEGLVEPASEISLYPDSGSSNESLGAKRELSAITVIDSHDLSSPLQSDLDNKPIMSGASVRNGV</sequence>
<dbReference type="GO" id="GO:0016301">
    <property type="term" value="F:kinase activity"/>
    <property type="evidence" value="ECO:0007669"/>
    <property type="project" value="UniProtKB-KW"/>
</dbReference>
<name>A0A0A9Y8I6_LYGHE</name>
<feature type="non-terminal residue" evidence="2">
    <location>
        <position position="275"/>
    </location>
</feature>
<dbReference type="EMBL" id="GBHO01017749">
    <property type="protein sequence ID" value="JAG25855.1"/>
    <property type="molecule type" value="Transcribed_RNA"/>
</dbReference>
<reference evidence="2" key="1">
    <citation type="journal article" date="2014" name="PLoS ONE">
        <title>Transcriptome-Based Identification of ABC Transporters in the Western Tarnished Plant Bug Lygus hesperus.</title>
        <authorList>
            <person name="Hull J.J."/>
            <person name="Chaney K."/>
            <person name="Geib S.M."/>
            <person name="Fabrick J.A."/>
            <person name="Brent C.S."/>
            <person name="Walsh D."/>
            <person name="Lavine L.C."/>
        </authorList>
    </citation>
    <scope>NUCLEOTIDE SEQUENCE</scope>
</reference>
<feature type="region of interest" description="Disordered" evidence="1">
    <location>
        <begin position="252"/>
        <end position="275"/>
    </location>
</feature>
<evidence type="ECO:0000313" key="3">
    <source>
        <dbReference type="EMBL" id="JAG59510.1"/>
    </source>
</evidence>
<reference evidence="3" key="3">
    <citation type="submission" date="2014-09" db="EMBL/GenBank/DDBJ databases">
        <authorList>
            <person name="Magalhaes I.L.F."/>
            <person name="Oliveira U."/>
            <person name="Santos F.R."/>
            <person name="Vidigal T.H.D.A."/>
            <person name="Brescovit A.D."/>
            <person name="Santos A.J."/>
        </authorList>
    </citation>
    <scope>NUCLEOTIDE SEQUENCE</scope>
</reference>
<evidence type="ECO:0000313" key="2">
    <source>
        <dbReference type="EMBL" id="JAG25855.1"/>
    </source>
</evidence>
<keyword evidence="2" id="KW-0808">Transferase</keyword>
<reference evidence="2" key="2">
    <citation type="submission" date="2014-07" db="EMBL/GenBank/DDBJ databases">
        <authorList>
            <person name="Hull J."/>
        </authorList>
    </citation>
    <scope>NUCLEOTIDE SEQUENCE</scope>
</reference>